<evidence type="ECO:0000313" key="3">
    <source>
        <dbReference type="Proteomes" id="UP000092021"/>
    </source>
</evidence>
<reference evidence="2 3" key="1">
    <citation type="submission" date="2016-04" db="EMBL/GenBank/DDBJ databases">
        <title>Identification of putative biosynthetic pathways for the production of bioactive secondary metabolites by the marine actinomycete Kocuria kristinae RUTW2-3.</title>
        <authorList>
            <person name="Waterworth S.C."/>
            <person name="Walmsley T.A."/>
            <person name="Matongo T."/>
            <person name="Davies-Coleman M.T."/>
            <person name="Dorrington R.A."/>
        </authorList>
    </citation>
    <scope>NUCLEOTIDE SEQUENCE [LARGE SCALE GENOMIC DNA]</scope>
    <source>
        <strain evidence="2 3">RUTW4-5</strain>
    </source>
</reference>
<dbReference type="SUPFAM" id="SSF55060">
    <property type="entry name" value="GHMP Kinase, C-terminal domain"/>
    <property type="match status" value="1"/>
</dbReference>
<feature type="compositionally biased region" description="Basic and acidic residues" evidence="1">
    <location>
        <begin position="126"/>
        <end position="137"/>
    </location>
</feature>
<evidence type="ECO:0000313" key="2">
    <source>
        <dbReference type="EMBL" id="OAX63402.1"/>
    </source>
</evidence>
<dbReference type="EMBL" id="LWGZ01000338">
    <property type="protein sequence ID" value="OAX63402.1"/>
    <property type="molecule type" value="Genomic_DNA"/>
</dbReference>
<name>A0A657IV33_9MICC</name>
<gene>
    <name evidence="2" type="ORF">A5N15_03880</name>
</gene>
<dbReference type="AlphaFoldDB" id="A0A657IV33"/>
<accession>A0A657IV33</accession>
<evidence type="ECO:0000256" key="1">
    <source>
        <dbReference type="SAM" id="MobiDB-lite"/>
    </source>
</evidence>
<feature type="region of interest" description="Disordered" evidence="1">
    <location>
        <begin position="99"/>
        <end position="137"/>
    </location>
</feature>
<proteinExistence type="predicted"/>
<dbReference type="Proteomes" id="UP000092021">
    <property type="component" value="Unassembled WGS sequence"/>
</dbReference>
<dbReference type="InterPro" id="IPR036554">
    <property type="entry name" value="GHMP_kinase_C_sf"/>
</dbReference>
<protein>
    <submittedName>
        <fullName evidence="2">Uncharacterized protein</fullName>
    </submittedName>
</protein>
<dbReference type="Gene3D" id="3.30.70.890">
    <property type="entry name" value="GHMP kinase, C-terminal domain"/>
    <property type="match status" value="1"/>
</dbReference>
<sequence>MIDTNAPHDLADGQYSTRRQACETVARAVGVEHLRDLLPEDLGFPELAAPEARRAREAAVEAALDRLREMPGLRDQVEPVVLTGWVRHVFTDMALVERPGPVHPALPRRSAASSRAGPGGLGGVREAVHHLPRLDAR</sequence>
<comment type="caution">
    <text evidence="2">The sequence shown here is derived from an EMBL/GenBank/DDBJ whole genome shotgun (WGS) entry which is preliminary data.</text>
</comment>
<feature type="compositionally biased region" description="Low complexity" evidence="1">
    <location>
        <begin position="105"/>
        <end position="116"/>
    </location>
</feature>
<organism evidence="2 3">
    <name type="scientific">Rothia kristinae</name>
    <dbReference type="NCBI Taxonomy" id="37923"/>
    <lineage>
        <taxon>Bacteria</taxon>
        <taxon>Bacillati</taxon>
        <taxon>Actinomycetota</taxon>
        <taxon>Actinomycetes</taxon>
        <taxon>Micrococcales</taxon>
        <taxon>Micrococcaceae</taxon>
        <taxon>Rothia</taxon>
    </lineage>
</organism>